<evidence type="ECO:0000313" key="1">
    <source>
        <dbReference type="EMBL" id="DAF61983.1"/>
    </source>
</evidence>
<proteinExistence type="predicted"/>
<accession>A0A8S5TG73</accession>
<dbReference type="EMBL" id="BK032818">
    <property type="protein sequence ID" value="DAF61983.1"/>
    <property type="molecule type" value="Genomic_DNA"/>
</dbReference>
<protein>
    <submittedName>
        <fullName evidence="1">Uncharacterized protein</fullName>
    </submittedName>
</protein>
<reference evidence="1" key="1">
    <citation type="journal article" date="2021" name="Proc. Natl. Acad. Sci. U.S.A.">
        <title>A Catalog of Tens of Thousands of Viruses from Human Metagenomes Reveals Hidden Associations with Chronic Diseases.</title>
        <authorList>
            <person name="Tisza M.J."/>
            <person name="Buck C.B."/>
        </authorList>
    </citation>
    <scope>NUCLEOTIDE SEQUENCE</scope>
    <source>
        <strain evidence="1">CtP0x5</strain>
    </source>
</reference>
<sequence>MDKYSIVGHSKLMDESNNIWGFVVESDNSTDVLLSDGYFSSSIVIALDEIASFKNKPEIKEGQKVKITIEVE</sequence>
<organism evidence="1">
    <name type="scientific">Siphoviridae sp. ctP0x5</name>
    <dbReference type="NCBI Taxonomy" id="2827863"/>
    <lineage>
        <taxon>Viruses</taxon>
        <taxon>Duplodnaviria</taxon>
        <taxon>Heunggongvirae</taxon>
        <taxon>Uroviricota</taxon>
        <taxon>Caudoviricetes</taxon>
    </lineage>
</organism>
<name>A0A8S5TG73_9CAUD</name>